<gene>
    <name evidence="1" type="ORF">KSB_73700</name>
</gene>
<sequence>MISLPVHMTQPIILDDKYGIFQCVQEHIPLLIGGGSSHMLLPSTTHAHNYVSLRARSLEAKKFRYDHV</sequence>
<reference evidence="1 2" key="1">
    <citation type="journal article" date="2021" name="Int. J. Syst. Evol. Microbiol.">
        <title>Reticulibacter mediterranei gen. nov., sp. nov., within the new family Reticulibacteraceae fam. nov., and Ktedonospora formicarum gen. nov., sp. nov., Ktedonobacter robiniae sp. nov., Dictyobacter formicarum sp. nov. and Dictyobacter arantiisoli sp. nov., belonging to the class Ktedonobacteria.</title>
        <authorList>
            <person name="Yabe S."/>
            <person name="Zheng Y."/>
            <person name="Wang C.M."/>
            <person name="Sakai Y."/>
            <person name="Abe K."/>
            <person name="Yokota A."/>
            <person name="Donadio S."/>
            <person name="Cavaletti L."/>
            <person name="Monciardini P."/>
        </authorList>
    </citation>
    <scope>NUCLEOTIDE SEQUENCE [LARGE SCALE GENOMIC DNA]</scope>
    <source>
        <strain evidence="1 2">SOSP1-30</strain>
    </source>
</reference>
<comment type="caution">
    <text evidence="1">The sequence shown here is derived from an EMBL/GenBank/DDBJ whole genome shotgun (WGS) entry which is preliminary data.</text>
</comment>
<accession>A0ABQ3V2N8</accession>
<evidence type="ECO:0000313" key="2">
    <source>
        <dbReference type="Proteomes" id="UP000654345"/>
    </source>
</evidence>
<evidence type="ECO:0000313" key="1">
    <source>
        <dbReference type="EMBL" id="GHO58895.1"/>
    </source>
</evidence>
<dbReference type="EMBL" id="BNJG01000003">
    <property type="protein sequence ID" value="GHO58895.1"/>
    <property type="molecule type" value="Genomic_DNA"/>
</dbReference>
<proteinExistence type="predicted"/>
<keyword evidence="2" id="KW-1185">Reference proteome</keyword>
<protein>
    <submittedName>
        <fullName evidence="1">Uncharacterized protein</fullName>
    </submittedName>
</protein>
<dbReference type="Proteomes" id="UP000654345">
    <property type="component" value="Unassembled WGS sequence"/>
</dbReference>
<organism evidence="1 2">
    <name type="scientific">Ktedonobacter robiniae</name>
    <dbReference type="NCBI Taxonomy" id="2778365"/>
    <lineage>
        <taxon>Bacteria</taxon>
        <taxon>Bacillati</taxon>
        <taxon>Chloroflexota</taxon>
        <taxon>Ktedonobacteria</taxon>
        <taxon>Ktedonobacterales</taxon>
        <taxon>Ktedonobacteraceae</taxon>
        <taxon>Ktedonobacter</taxon>
    </lineage>
</organism>
<name>A0ABQ3V2N8_9CHLR</name>